<evidence type="ECO:0008006" key="4">
    <source>
        <dbReference type="Google" id="ProtNLM"/>
    </source>
</evidence>
<proteinExistence type="predicted"/>
<organism evidence="2 3">
    <name type="scientific">Fodinibius halophilus</name>
    <dbReference type="NCBI Taxonomy" id="1736908"/>
    <lineage>
        <taxon>Bacteria</taxon>
        <taxon>Pseudomonadati</taxon>
        <taxon>Balneolota</taxon>
        <taxon>Balneolia</taxon>
        <taxon>Balneolales</taxon>
        <taxon>Balneolaceae</taxon>
        <taxon>Fodinibius</taxon>
    </lineage>
</organism>
<keyword evidence="1" id="KW-0472">Membrane</keyword>
<sequence length="83" mass="9435">MMEKDFFSNWYPMRWVVFVAGLFMAIQAIRYMDALSALLGGFMLYQAITNKGCLVGRNCSASHANDAESSHADTIEYTEIKER</sequence>
<evidence type="ECO:0000313" key="2">
    <source>
        <dbReference type="EMBL" id="NGP88794.1"/>
    </source>
</evidence>
<dbReference type="AlphaFoldDB" id="A0A6M1TD84"/>
<evidence type="ECO:0000256" key="1">
    <source>
        <dbReference type="SAM" id="Phobius"/>
    </source>
</evidence>
<dbReference type="Proteomes" id="UP000479132">
    <property type="component" value="Unassembled WGS sequence"/>
</dbReference>
<accession>A0A6M1TD84</accession>
<keyword evidence="3" id="KW-1185">Reference proteome</keyword>
<dbReference type="EMBL" id="JAALLS010000012">
    <property type="protein sequence ID" value="NGP88794.1"/>
    <property type="molecule type" value="Genomic_DNA"/>
</dbReference>
<keyword evidence="1" id="KW-0812">Transmembrane</keyword>
<dbReference type="RefSeq" id="WP_165268883.1">
    <property type="nucleotide sequence ID" value="NZ_JAALLS010000012.1"/>
</dbReference>
<reference evidence="2 3" key="1">
    <citation type="submission" date="2020-02" db="EMBL/GenBank/DDBJ databases">
        <title>Aliifodinibius halophilus 2W32, complete genome.</title>
        <authorList>
            <person name="Li Y."/>
            <person name="Wu S."/>
        </authorList>
    </citation>
    <scope>NUCLEOTIDE SEQUENCE [LARGE SCALE GENOMIC DNA]</scope>
    <source>
        <strain evidence="2 3">2W32</strain>
    </source>
</reference>
<comment type="caution">
    <text evidence="2">The sequence shown here is derived from an EMBL/GenBank/DDBJ whole genome shotgun (WGS) entry which is preliminary data.</text>
</comment>
<evidence type="ECO:0000313" key="3">
    <source>
        <dbReference type="Proteomes" id="UP000479132"/>
    </source>
</evidence>
<feature type="transmembrane region" description="Helical" evidence="1">
    <location>
        <begin position="12"/>
        <end position="29"/>
    </location>
</feature>
<gene>
    <name evidence="2" type="ORF">G3569_10530</name>
</gene>
<name>A0A6M1TD84_9BACT</name>
<keyword evidence="1" id="KW-1133">Transmembrane helix</keyword>
<protein>
    <recommendedName>
        <fullName evidence="4">DUF2892 domain-containing protein</fullName>
    </recommendedName>
</protein>